<sequence length="155" mass="16467">MKVIEGQIAAPKAKVAIVVARFNSFINDSLVQGALDVLKRQGQVADDNITLIRVPGAVEIPLVCKKLAKTGNYDAIIALGCVIRGGTYHFDLVANENSKGLAAVMMEHEMPIAFGVLTTENIEQAIERAGTKAGNKGAEAALSALEMINVLHELD</sequence>
<dbReference type="CDD" id="cd09209">
    <property type="entry name" value="Lumazine_synthase-I"/>
    <property type="match status" value="1"/>
</dbReference>
<name>A0ABP6VNH4_9GAMM</name>
<evidence type="ECO:0000256" key="6">
    <source>
        <dbReference type="ARBA" id="ARBA00048785"/>
    </source>
</evidence>
<evidence type="ECO:0000313" key="9">
    <source>
        <dbReference type="Proteomes" id="UP001500795"/>
    </source>
</evidence>
<comment type="subunit">
    <text evidence="7">Forms an icosahedral capsid composed of 60 subunits, arranged as a dodecamer of pentamers.</text>
</comment>
<dbReference type="SUPFAM" id="SSF52121">
    <property type="entry name" value="Lumazine synthase"/>
    <property type="match status" value="1"/>
</dbReference>
<proteinExistence type="inferred from homology"/>
<evidence type="ECO:0000256" key="4">
    <source>
        <dbReference type="ARBA" id="ARBA00022619"/>
    </source>
</evidence>
<feature type="binding site" evidence="7">
    <location>
        <position position="114"/>
    </location>
    <ligand>
        <name>5-amino-6-(D-ribitylamino)uracil</name>
        <dbReference type="ChEBI" id="CHEBI:15934"/>
    </ligand>
</feature>
<dbReference type="InterPro" id="IPR036467">
    <property type="entry name" value="LS/RS_sf"/>
</dbReference>
<keyword evidence="4 7" id="KW-0686">Riboflavin biosynthesis</keyword>
<dbReference type="NCBIfam" id="TIGR00114">
    <property type="entry name" value="lumazine-synth"/>
    <property type="match status" value="1"/>
</dbReference>
<protein>
    <recommendedName>
        <fullName evidence="3 7">6,7-dimethyl-8-ribityllumazine synthase</fullName>
        <shortName evidence="7">DMRL synthase</shortName>
        <shortName evidence="7">LS</shortName>
        <shortName evidence="7">Lumazine synthase</shortName>
        <ecNumber evidence="3 7">2.5.1.78</ecNumber>
    </recommendedName>
</protein>
<dbReference type="Pfam" id="PF00885">
    <property type="entry name" value="DMRL_synthase"/>
    <property type="match status" value="1"/>
</dbReference>
<dbReference type="Proteomes" id="UP001500795">
    <property type="component" value="Unassembled WGS sequence"/>
</dbReference>
<dbReference type="InterPro" id="IPR002180">
    <property type="entry name" value="LS/RS"/>
</dbReference>
<accession>A0ABP6VNH4</accession>
<feature type="binding site" evidence="7">
    <location>
        <begin position="57"/>
        <end position="59"/>
    </location>
    <ligand>
        <name>5-amino-6-(D-ribitylamino)uracil</name>
        <dbReference type="ChEBI" id="CHEBI:15934"/>
    </ligand>
</feature>
<keyword evidence="9" id="KW-1185">Reference proteome</keyword>
<evidence type="ECO:0000256" key="2">
    <source>
        <dbReference type="ARBA" id="ARBA00007424"/>
    </source>
</evidence>
<feature type="active site" description="Proton donor" evidence="7">
    <location>
        <position position="89"/>
    </location>
</feature>
<feature type="binding site" evidence="7">
    <location>
        <begin position="81"/>
        <end position="83"/>
    </location>
    <ligand>
        <name>5-amino-6-(D-ribitylamino)uracil</name>
        <dbReference type="ChEBI" id="CHEBI:15934"/>
    </ligand>
</feature>
<feature type="binding site" evidence="7">
    <location>
        <begin position="86"/>
        <end position="87"/>
    </location>
    <ligand>
        <name>(2S)-2-hydroxy-3-oxobutyl phosphate</name>
        <dbReference type="ChEBI" id="CHEBI:58830"/>
    </ligand>
</feature>
<evidence type="ECO:0000256" key="1">
    <source>
        <dbReference type="ARBA" id="ARBA00004917"/>
    </source>
</evidence>
<reference evidence="9" key="1">
    <citation type="journal article" date="2019" name="Int. J. Syst. Evol. Microbiol.">
        <title>The Global Catalogue of Microorganisms (GCM) 10K type strain sequencing project: providing services to taxonomists for standard genome sequencing and annotation.</title>
        <authorList>
            <consortium name="The Broad Institute Genomics Platform"/>
            <consortium name="The Broad Institute Genome Sequencing Center for Infectious Disease"/>
            <person name="Wu L."/>
            <person name="Ma J."/>
        </authorList>
    </citation>
    <scope>NUCLEOTIDE SEQUENCE [LARGE SCALE GENOMIC DNA]</scope>
    <source>
        <strain evidence="9">JCM 17110</strain>
    </source>
</reference>
<dbReference type="PANTHER" id="PTHR21058:SF0">
    <property type="entry name" value="6,7-DIMETHYL-8-RIBITYLLUMAZINE SYNTHASE"/>
    <property type="match status" value="1"/>
</dbReference>
<dbReference type="EMBL" id="BAABCX010000002">
    <property type="protein sequence ID" value="GAA3537015.1"/>
    <property type="molecule type" value="Genomic_DNA"/>
</dbReference>
<dbReference type="EC" id="2.5.1.78" evidence="3 7"/>
<dbReference type="InterPro" id="IPR034964">
    <property type="entry name" value="LS"/>
</dbReference>
<comment type="catalytic activity">
    <reaction evidence="6 7">
        <text>(2S)-2-hydroxy-3-oxobutyl phosphate + 5-amino-6-(D-ribitylamino)uracil = 6,7-dimethyl-8-(1-D-ribityl)lumazine + phosphate + 2 H2O + H(+)</text>
        <dbReference type="Rhea" id="RHEA:26152"/>
        <dbReference type="ChEBI" id="CHEBI:15377"/>
        <dbReference type="ChEBI" id="CHEBI:15378"/>
        <dbReference type="ChEBI" id="CHEBI:15934"/>
        <dbReference type="ChEBI" id="CHEBI:43474"/>
        <dbReference type="ChEBI" id="CHEBI:58201"/>
        <dbReference type="ChEBI" id="CHEBI:58830"/>
        <dbReference type="EC" id="2.5.1.78"/>
    </reaction>
</comment>
<dbReference type="RefSeq" id="WP_344956661.1">
    <property type="nucleotide sequence ID" value="NZ_BAABCX010000002.1"/>
</dbReference>
<keyword evidence="5 7" id="KW-0808">Transferase</keyword>
<feature type="binding site" evidence="7">
    <location>
        <position position="22"/>
    </location>
    <ligand>
        <name>5-amino-6-(D-ribitylamino)uracil</name>
        <dbReference type="ChEBI" id="CHEBI:15934"/>
    </ligand>
</feature>
<comment type="function">
    <text evidence="7">Catalyzes the formation of 6,7-dimethyl-8-ribityllumazine by condensation of 5-amino-6-(D-ribitylamino)uracil with 3,4-dihydroxy-2-butanone 4-phosphate. This is the penultimate step in the biosynthesis of riboflavin.</text>
</comment>
<evidence type="ECO:0000313" key="8">
    <source>
        <dbReference type="EMBL" id="GAA3537015.1"/>
    </source>
</evidence>
<comment type="pathway">
    <text evidence="1 7">Cofactor biosynthesis; riboflavin biosynthesis; riboflavin from 2-hydroxy-3-oxobutyl phosphate and 5-amino-6-(D-ribitylamino)uracil: step 1/2.</text>
</comment>
<gene>
    <name evidence="8" type="primary">ribE</name>
    <name evidence="7" type="synonym">ribH</name>
    <name evidence="8" type="ORF">GCM10022394_15790</name>
</gene>
<evidence type="ECO:0000256" key="7">
    <source>
        <dbReference type="HAMAP-Rule" id="MF_00178"/>
    </source>
</evidence>
<evidence type="ECO:0000256" key="3">
    <source>
        <dbReference type="ARBA" id="ARBA00012664"/>
    </source>
</evidence>
<dbReference type="NCBIfam" id="NF000812">
    <property type="entry name" value="PRK00061.1-4"/>
    <property type="match status" value="1"/>
</dbReference>
<dbReference type="HAMAP" id="MF_00178">
    <property type="entry name" value="Lumazine_synth"/>
    <property type="match status" value="1"/>
</dbReference>
<dbReference type="Gene3D" id="3.40.50.960">
    <property type="entry name" value="Lumazine/riboflavin synthase"/>
    <property type="match status" value="1"/>
</dbReference>
<comment type="similarity">
    <text evidence="2 7">Belongs to the DMRL synthase family.</text>
</comment>
<comment type="caution">
    <text evidence="8">The sequence shown here is derived from an EMBL/GenBank/DDBJ whole genome shotgun (WGS) entry which is preliminary data.</text>
</comment>
<dbReference type="PANTHER" id="PTHR21058">
    <property type="entry name" value="6,7-DIMETHYL-8-RIBITYLLUMAZINE SYNTHASE DMRL SYNTHASE LUMAZINE SYNTHASE"/>
    <property type="match status" value="1"/>
</dbReference>
<organism evidence="8 9">
    <name type="scientific">Zobellella aerophila</name>
    <dbReference type="NCBI Taxonomy" id="870480"/>
    <lineage>
        <taxon>Bacteria</taxon>
        <taxon>Pseudomonadati</taxon>
        <taxon>Pseudomonadota</taxon>
        <taxon>Gammaproteobacteria</taxon>
        <taxon>Aeromonadales</taxon>
        <taxon>Aeromonadaceae</taxon>
        <taxon>Zobellella</taxon>
    </lineage>
</organism>
<feature type="binding site" evidence="7">
    <location>
        <position position="128"/>
    </location>
    <ligand>
        <name>(2S)-2-hydroxy-3-oxobutyl phosphate</name>
        <dbReference type="ChEBI" id="CHEBI:58830"/>
    </ligand>
</feature>
<evidence type="ECO:0000256" key="5">
    <source>
        <dbReference type="ARBA" id="ARBA00022679"/>
    </source>
</evidence>